<keyword evidence="9" id="KW-0627">Porphyrin biosynthesis</keyword>
<dbReference type="EMBL" id="LT907988">
    <property type="protein sequence ID" value="SOE49347.1"/>
    <property type="molecule type" value="Genomic_DNA"/>
</dbReference>
<keyword evidence="8 11" id="KW-0472">Membrane</keyword>
<dbReference type="RefSeq" id="WP_074046867.1">
    <property type="nucleotide sequence ID" value="NZ_LT907988.1"/>
</dbReference>
<dbReference type="UniPathway" id="UPA00252"/>
<gene>
    <name evidence="13" type="ORF">ODI_02069</name>
    <name evidence="14" type="ORF">ODI_R2011</name>
</gene>
<dbReference type="OrthoDB" id="7053339at2"/>
<name>A0A1C3K8S3_9BURK</name>
<dbReference type="GO" id="GO:0042168">
    <property type="term" value="P:heme metabolic process"/>
    <property type="evidence" value="ECO:0007669"/>
    <property type="project" value="InterPro"/>
</dbReference>
<keyword evidence="15" id="KW-1185">Reference proteome</keyword>
<sequence>MRTWFWTLLLAAVAVALAVFLREHEGNVLILVQPWRIQVSLTFAVLLIVGVFLALYIGLRLLAWLLSIPSRVRAWRGRRAQVRDHELLERGWIGFLEGRYAHAEKDLTRLLGQTRAQNRKVVAALSAARAAHALAEFSRRDELLAQARDHADVDAGLNEAVATVAADMLLEQGKAEEALELLTPLQDGGARHLHTQRLLLRAHSALGHDEQTFSLSRSLLRRGVLPAAEGRVLLEGAAAARLRAAGPGDAWRAVWKDLKSDERALPEVALAAAVRFEADEQPDEAARALEAAIAEKQDTRLVLAYARCEPAQVKRRLAKAEEWLARNPNDPDLLCALGMLCLAGQIWGPAERYLLRSLKYRNDPRSHALLGILYDRLDRPSDATRHWRLATVAGMPLPVLASDGSLPAADTGADPLGLDAEGMDYYLAEPVPSELPEALPEPEPLEAASAADYVLDPDARTHGEAGAAAPATAPVRRLDDDLDEYFDSAPIPGVNFDDGDDHAPAEGKPGQGGASGASWSSPKN</sequence>
<evidence type="ECO:0000313" key="13">
    <source>
        <dbReference type="EMBL" id="SBT27777.1"/>
    </source>
</evidence>
<protein>
    <submittedName>
        <fullName evidence="13">Uncharacterized protein EC-HemY, likely associated with heme metabolism based on gene clustering with hemC, hemD in Proteobacteria (Unrelated to HemY-type PPO in GramPositives)</fullName>
    </submittedName>
</protein>
<evidence type="ECO:0000256" key="10">
    <source>
        <dbReference type="SAM" id="MobiDB-lite"/>
    </source>
</evidence>
<dbReference type="Pfam" id="PF07219">
    <property type="entry name" value="HemY_N"/>
    <property type="match status" value="1"/>
</dbReference>
<dbReference type="KEGG" id="odi:ODI_R2011"/>
<comment type="pathway">
    <text evidence="3">Porphyrin-containing compound metabolism; protoheme biosynthesis.</text>
</comment>
<feature type="region of interest" description="Disordered" evidence="10">
    <location>
        <begin position="462"/>
        <end position="524"/>
    </location>
</feature>
<evidence type="ECO:0000256" key="9">
    <source>
        <dbReference type="ARBA" id="ARBA00023244"/>
    </source>
</evidence>
<feature type="domain" description="HemY N-terminal" evidence="12">
    <location>
        <begin position="26"/>
        <end position="133"/>
    </location>
</feature>
<evidence type="ECO:0000256" key="2">
    <source>
        <dbReference type="ARBA" id="ARBA00004429"/>
    </source>
</evidence>
<evidence type="ECO:0000256" key="5">
    <source>
        <dbReference type="ARBA" id="ARBA00022519"/>
    </source>
</evidence>
<keyword evidence="4" id="KW-1003">Cell membrane</keyword>
<dbReference type="InterPro" id="IPR011990">
    <property type="entry name" value="TPR-like_helical_dom_sf"/>
</dbReference>
<dbReference type="AlphaFoldDB" id="A0A1C3K8S3"/>
<dbReference type="GO" id="GO:0005886">
    <property type="term" value="C:plasma membrane"/>
    <property type="evidence" value="ECO:0007669"/>
    <property type="project" value="UniProtKB-SubCell"/>
</dbReference>
<keyword evidence="6 11" id="KW-0812">Transmembrane</keyword>
<evidence type="ECO:0000259" key="12">
    <source>
        <dbReference type="Pfam" id="PF07219"/>
    </source>
</evidence>
<dbReference type="EMBL" id="FLRC01000056">
    <property type="protein sequence ID" value="SBT27777.1"/>
    <property type="molecule type" value="Genomic_DNA"/>
</dbReference>
<dbReference type="Proteomes" id="UP000078558">
    <property type="component" value="Chromosome I"/>
</dbReference>
<evidence type="ECO:0000256" key="6">
    <source>
        <dbReference type="ARBA" id="ARBA00022692"/>
    </source>
</evidence>
<accession>A0A1C3K8S3</accession>
<evidence type="ECO:0000256" key="1">
    <source>
        <dbReference type="ARBA" id="ARBA00002962"/>
    </source>
</evidence>
<evidence type="ECO:0000256" key="3">
    <source>
        <dbReference type="ARBA" id="ARBA00004744"/>
    </source>
</evidence>
<dbReference type="NCBIfam" id="TIGR00540">
    <property type="entry name" value="TPR_hemY_coli"/>
    <property type="match status" value="1"/>
</dbReference>
<feature type="compositionally biased region" description="Low complexity" evidence="10">
    <location>
        <begin position="464"/>
        <end position="474"/>
    </location>
</feature>
<reference evidence="14 15" key="2">
    <citation type="submission" date="2017-08" db="EMBL/GenBank/DDBJ databases">
        <authorList>
            <person name="de Groot N.N."/>
        </authorList>
    </citation>
    <scope>NUCLEOTIDE SEQUENCE [LARGE SCALE GENOMIC DNA]</scope>
    <source>
        <strain evidence="14">Orrdi1</strain>
    </source>
</reference>
<dbReference type="Gene3D" id="1.25.40.10">
    <property type="entry name" value="Tetratricopeptide repeat domain"/>
    <property type="match status" value="1"/>
</dbReference>
<organism evidence="13 15">
    <name type="scientific">Orrella dioscoreae</name>
    <dbReference type="NCBI Taxonomy" id="1851544"/>
    <lineage>
        <taxon>Bacteria</taxon>
        <taxon>Pseudomonadati</taxon>
        <taxon>Pseudomonadota</taxon>
        <taxon>Betaproteobacteria</taxon>
        <taxon>Burkholderiales</taxon>
        <taxon>Alcaligenaceae</taxon>
        <taxon>Orrella</taxon>
    </lineage>
</organism>
<dbReference type="STRING" id="1851544.ODI_02069"/>
<comment type="subcellular location">
    <subcellularLocation>
        <location evidence="2">Cell inner membrane</location>
        <topology evidence="2">Multi-pass membrane protein</topology>
    </subcellularLocation>
</comment>
<dbReference type="SUPFAM" id="SSF48452">
    <property type="entry name" value="TPR-like"/>
    <property type="match status" value="1"/>
</dbReference>
<dbReference type="InterPro" id="IPR005254">
    <property type="entry name" value="Heme_biosyn_assoc_TPR_pro"/>
</dbReference>
<keyword evidence="7 11" id="KW-1133">Transmembrane helix</keyword>
<evidence type="ECO:0000256" key="11">
    <source>
        <dbReference type="SAM" id="Phobius"/>
    </source>
</evidence>
<dbReference type="GO" id="GO:0006779">
    <property type="term" value="P:porphyrin-containing compound biosynthetic process"/>
    <property type="evidence" value="ECO:0007669"/>
    <property type="project" value="UniProtKB-KW"/>
</dbReference>
<evidence type="ECO:0000256" key="7">
    <source>
        <dbReference type="ARBA" id="ARBA00022989"/>
    </source>
</evidence>
<reference evidence="13 15" key="1">
    <citation type="submission" date="2016-06" db="EMBL/GenBank/DDBJ databases">
        <authorList>
            <person name="Kjaerup R.B."/>
            <person name="Dalgaard T.S."/>
            <person name="Juul-Madsen H.R."/>
        </authorList>
    </citation>
    <scope>NUCLEOTIDE SEQUENCE [LARGE SCALE GENOMIC DNA]</scope>
    <source>
        <strain evidence="13">Orrdi1</strain>
    </source>
</reference>
<evidence type="ECO:0000313" key="14">
    <source>
        <dbReference type="EMBL" id="SOE49347.1"/>
    </source>
</evidence>
<evidence type="ECO:0000256" key="4">
    <source>
        <dbReference type="ARBA" id="ARBA00022475"/>
    </source>
</evidence>
<feature type="transmembrane region" description="Helical" evidence="11">
    <location>
        <begin position="42"/>
        <end position="66"/>
    </location>
</feature>
<comment type="function">
    <text evidence="1">Involved in a late step of protoheme IX synthesis.</text>
</comment>
<proteinExistence type="predicted"/>
<evidence type="ECO:0000313" key="15">
    <source>
        <dbReference type="Proteomes" id="UP000078558"/>
    </source>
</evidence>
<keyword evidence="5" id="KW-0997">Cell inner membrane</keyword>
<dbReference type="InterPro" id="IPR010817">
    <property type="entry name" value="HemY_N"/>
</dbReference>
<evidence type="ECO:0000256" key="8">
    <source>
        <dbReference type="ARBA" id="ARBA00023136"/>
    </source>
</evidence>